<evidence type="ECO:0000256" key="5">
    <source>
        <dbReference type="ARBA" id="ARBA00022777"/>
    </source>
</evidence>
<dbReference type="PROSITE" id="PS50011">
    <property type="entry name" value="PROTEIN_KINASE_DOM"/>
    <property type="match status" value="1"/>
</dbReference>
<keyword evidence="5" id="KW-0418">Kinase</keyword>
<feature type="domain" description="Protein kinase" evidence="10">
    <location>
        <begin position="85"/>
        <end position="295"/>
    </location>
</feature>
<keyword evidence="6 9" id="KW-0067">ATP-binding</keyword>
<evidence type="ECO:0000256" key="4">
    <source>
        <dbReference type="ARBA" id="ARBA00022741"/>
    </source>
</evidence>
<dbReference type="GO" id="GO:0004674">
    <property type="term" value="F:protein serine/threonine kinase activity"/>
    <property type="evidence" value="ECO:0007669"/>
    <property type="project" value="UniProtKB-KW"/>
</dbReference>
<keyword evidence="4 9" id="KW-0547">Nucleotide-binding</keyword>
<comment type="caution">
    <text evidence="11">The sequence shown here is derived from an EMBL/GenBank/DDBJ whole genome shotgun (WGS) entry which is preliminary data.</text>
</comment>
<evidence type="ECO:0000256" key="3">
    <source>
        <dbReference type="ARBA" id="ARBA00022679"/>
    </source>
</evidence>
<dbReference type="InterPro" id="IPR051334">
    <property type="entry name" value="SRPK"/>
</dbReference>
<dbReference type="GO" id="GO:0050684">
    <property type="term" value="P:regulation of mRNA processing"/>
    <property type="evidence" value="ECO:0007669"/>
    <property type="project" value="TreeGrafter"/>
</dbReference>
<evidence type="ECO:0000259" key="10">
    <source>
        <dbReference type="PROSITE" id="PS50011"/>
    </source>
</evidence>
<organism evidence="11 12">
    <name type="scientific">Helicocarpus griseus UAMH5409</name>
    <dbReference type="NCBI Taxonomy" id="1447875"/>
    <lineage>
        <taxon>Eukaryota</taxon>
        <taxon>Fungi</taxon>
        <taxon>Dikarya</taxon>
        <taxon>Ascomycota</taxon>
        <taxon>Pezizomycotina</taxon>
        <taxon>Eurotiomycetes</taxon>
        <taxon>Eurotiomycetidae</taxon>
        <taxon>Onygenales</taxon>
        <taxon>Ajellomycetaceae</taxon>
        <taxon>Helicocarpus</taxon>
    </lineage>
</organism>
<proteinExistence type="predicted"/>
<dbReference type="PANTHER" id="PTHR47634:SF9">
    <property type="entry name" value="PROTEIN KINASE DOMAIN-CONTAINING PROTEIN-RELATED"/>
    <property type="match status" value="1"/>
</dbReference>
<keyword evidence="2" id="KW-0723">Serine/threonine-protein kinase</keyword>
<evidence type="ECO:0000313" key="11">
    <source>
        <dbReference type="EMBL" id="PGH06325.1"/>
    </source>
</evidence>
<keyword evidence="3" id="KW-0808">Transferase</keyword>
<protein>
    <recommendedName>
        <fullName evidence="1">non-specific serine/threonine protein kinase</fullName>
        <ecNumber evidence="1">2.7.11.1</ecNumber>
    </recommendedName>
</protein>
<comment type="catalytic activity">
    <reaction evidence="8">
        <text>L-seryl-[protein] + ATP = O-phospho-L-seryl-[protein] + ADP + H(+)</text>
        <dbReference type="Rhea" id="RHEA:17989"/>
        <dbReference type="Rhea" id="RHEA-COMP:9863"/>
        <dbReference type="Rhea" id="RHEA-COMP:11604"/>
        <dbReference type="ChEBI" id="CHEBI:15378"/>
        <dbReference type="ChEBI" id="CHEBI:29999"/>
        <dbReference type="ChEBI" id="CHEBI:30616"/>
        <dbReference type="ChEBI" id="CHEBI:83421"/>
        <dbReference type="ChEBI" id="CHEBI:456216"/>
        <dbReference type="EC" id="2.7.11.1"/>
    </reaction>
</comment>
<dbReference type="GO" id="GO:0000245">
    <property type="term" value="P:spliceosomal complex assembly"/>
    <property type="evidence" value="ECO:0007669"/>
    <property type="project" value="TreeGrafter"/>
</dbReference>
<keyword evidence="12" id="KW-1185">Reference proteome</keyword>
<dbReference type="InterPro" id="IPR011009">
    <property type="entry name" value="Kinase-like_dom_sf"/>
</dbReference>
<dbReference type="Gene3D" id="1.10.510.10">
    <property type="entry name" value="Transferase(Phosphotransferase) domain 1"/>
    <property type="match status" value="1"/>
</dbReference>
<dbReference type="EMBL" id="PDNB01000118">
    <property type="protein sequence ID" value="PGH06325.1"/>
    <property type="molecule type" value="Genomic_DNA"/>
</dbReference>
<dbReference type="InterPro" id="IPR017441">
    <property type="entry name" value="Protein_kinase_ATP_BS"/>
</dbReference>
<dbReference type="PROSITE" id="PS00107">
    <property type="entry name" value="PROTEIN_KINASE_ATP"/>
    <property type="match status" value="1"/>
</dbReference>
<dbReference type="Gene3D" id="3.30.200.20">
    <property type="entry name" value="Phosphorylase Kinase, domain 1"/>
    <property type="match status" value="2"/>
</dbReference>
<evidence type="ECO:0000313" key="12">
    <source>
        <dbReference type="Proteomes" id="UP000223968"/>
    </source>
</evidence>
<evidence type="ECO:0000256" key="1">
    <source>
        <dbReference type="ARBA" id="ARBA00012513"/>
    </source>
</evidence>
<sequence length="295" mass="33336">MRSFFCSDTLPFRPWKYTFSPSWNSAAHSELRRAFSTSPFALVTCRDDSPPRILYEPLEGIERLENYKPGGYHPVAIGHRFCDRYRIIHKLGHGAYSTTWLSRDEQTEKYAAIKIYNFNVQGLNGDHSCFVTIPARASLAGLKSESWIRLFHLDVARILTVQLAIAVAYVHAQGFVHGDLHLGNILLRTPPGIDQLPVESLYEEYGQPILDPIIHLDGKPLPPGVPSHAVVPVWLGKESEKITPSEARILLTDFGEAFSPSQVSRYQSCTPRSIRSPEAHFEPDKPFLFHQTYGH</sequence>
<dbReference type="PANTHER" id="PTHR47634">
    <property type="entry name" value="PROTEIN KINASE DOMAIN-CONTAINING PROTEIN-RELATED"/>
    <property type="match status" value="1"/>
</dbReference>
<comment type="catalytic activity">
    <reaction evidence="7">
        <text>L-threonyl-[protein] + ATP = O-phospho-L-threonyl-[protein] + ADP + H(+)</text>
        <dbReference type="Rhea" id="RHEA:46608"/>
        <dbReference type="Rhea" id="RHEA-COMP:11060"/>
        <dbReference type="Rhea" id="RHEA-COMP:11605"/>
        <dbReference type="ChEBI" id="CHEBI:15378"/>
        <dbReference type="ChEBI" id="CHEBI:30013"/>
        <dbReference type="ChEBI" id="CHEBI:30616"/>
        <dbReference type="ChEBI" id="CHEBI:61977"/>
        <dbReference type="ChEBI" id="CHEBI:456216"/>
        <dbReference type="EC" id="2.7.11.1"/>
    </reaction>
</comment>
<dbReference type="Proteomes" id="UP000223968">
    <property type="component" value="Unassembled WGS sequence"/>
</dbReference>
<evidence type="ECO:0000256" key="6">
    <source>
        <dbReference type="ARBA" id="ARBA00022840"/>
    </source>
</evidence>
<dbReference type="AlphaFoldDB" id="A0A2B7XBG7"/>
<evidence type="ECO:0000256" key="8">
    <source>
        <dbReference type="ARBA" id="ARBA00048679"/>
    </source>
</evidence>
<dbReference type="InterPro" id="IPR000719">
    <property type="entry name" value="Prot_kinase_dom"/>
</dbReference>
<dbReference type="EC" id="2.7.11.1" evidence="1"/>
<dbReference type="GO" id="GO:0005524">
    <property type="term" value="F:ATP binding"/>
    <property type="evidence" value="ECO:0007669"/>
    <property type="project" value="UniProtKB-UniRule"/>
</dbReference>
<dbReference type="OrthoDB" id="5979581at2759"/>
<gene>
    <name evidence="11" type="ORF">AJ79_06568</name>
</gene>
<evidence type="ECO:0000256" key="7">
    <source>
        <dbReference type="ARBA" id="ARBA00047899"/>
    </source>
</evidence>
<reference evidence="11 12" key="1">
    <citation type="submission" date="2017-10" db="EMBL/GenBank/DDBJ databases">
        <title>Comparative genomics in systemic dimorphic fungi from Ajellomycetaceae.</title>
        <authorList>
            <person name="Munoz J.F."/>
            <person name="Mcewen J.G."/>
            <person name="Clay O.K."/>
            <person name="Cuomo C.A."/>
        </authorList>
    </citation>
    <scope>NUCLEOTIDE SEQUENCE [LARGE SCALE GENOMIC DNA]</scope>
    <source>
        <strain evidence="11 12">UAMH5409</strain>
    </source>
</reference>
<accession>A0A2B7XBG7</accession>
<name>A0A2B7XBG7_9EURO</name>
<evidence type="ECO:0000256" key="9">
    <source>
        <dbReference type="PROSITE-ProRule" id="PRU10141"/>
    </source>
</evidence>
<dbReference type="STRING" id="1447875.A0A2B7XBG7"/>
<feature type="binding site" evidence="9">
    <location>
        <position position="114"/>
    </location>
    <ligand>
        <name>ATP</name>
        <dbReference type="ChEBI" id="CHEBI:30616"/>
    </ligand>
</feature>
<dbReference type="SUPFAM" id="SSF56112">
    <property type="entry name" value="Protein kinase-like (PK-like)"/>
    <property type="match status" value="1"/>
</dbReference>
<dbReference type="SMART" id="SM00220">
    <property type="entry name" value="S_TKc"/>
    <property type="match status" value="1"/>
</dbReference>
<evidence type="ECO:0000256" key="2">
    <source>
        <dbReference type="ARBA" id="ARBA00022527"/>
    </source>
</evidence>